<accession>A0A6J6SA90</accession>
<sequence length="560" mass="60962">MNHPHPDLPYPSKLAPKTLRIVALGGLGEIGRNMTVFEYEGKLLVVDCGVLFPEESQPGIDLILPDFEYIRERLDDVVAVALTHGHEDHIGAVPYLLRERSDIPIVGSKLTLAFTEAKLKERRITAPMIEVKAGMKEKFGPFELEFVAVNHSIPDALAIAIRTPAGLVLATGDFKMDQLPLDGRVTDLVTFARLGEEGVDLFMVDSTNADVPGFTTAERDISPVLDRVIRQTERRVIVASFASHVHRIQQIIDVAESHGRKVAYVGRSMVRNMKLAEDLGYLQIPPNLIVDSKNLKDYGDKVVLICTGSQGEPLAALSRMANGDHEIQVGKGDTVILASSLIPGNENPVYRVINELTRFGANVVHKGNAMVHVSGHAAAGELLYCYNIVKPKNVMPIHGEWRHLRANAELAIKTGVARTNTLVVENGIVVDMADGYADVAGAIPVGFVYVDGQSIGEITESSLKDRRILGEEGFISVVVVIESQTGKIVAGPDIHARGFTEDNALFNEVKGMIEKALATAVGNGINGTHQLQQVVRKTVGSWVGDKHRRKPMIVPVVIEV</sequence>
<dbReference type="GO" id="GO:0006396">
    <property type="term" value="P:RNA processing"/>
    <property type="evidence" value="ECO:0007669"/>
    <property type="project" value="InterPro"/>
</dbReference>
<dbReference type="Pfam" id="PF17770">
    <property type="entry name" value="RNase_J_C"/>
    <property type="match status" value="1"/>
</dbReference>
<keyword evidence="4" id="KW-0255">Endonuclease</keyword>
<dbReference type="NCBIfam" id="TIGR00649">
    <property type="entry name" value="MG423"/>
    <property type="match status" value="1"/>
</dbReference>
<evidence type="ECO:0000256" key="2">
    <source>
        <dbReference type="ARBA" id="ARBA00022722"/>
    </source>
</evidence>
<reference evidence="10" key="1">
    <citation type="submission" date="2020-05" db="EMBL/GenBank/DDBJ databases">
        <authorList>
            <person name="Chiriac C."/>
            <person name="Salcher M."/>
            <person name="Ghai R."/>
            <person name="Kavagutti S V."/>
        </authorList>
    </citation>
    <scope>NUCLEOTIDE SEQUENCE</scope>
</reference>
<dbReference type="Pfam" id="PF07521">
    <property type="entry name" value="RMMBL"/>
    <property type="match status" value="1"/>
</dbReference>
<dbReference type="PIRSF" id="PIRSF004803">
    <property type="entry name" value="RnjA"/>
    <property type="match status" value="1"/>
</dbReference>
<evidence type="ECO:0000256" key="5">
    <source>
        <dbReference type="ARBA" id="ARBA00022801"/>
    </source>
</evidence>
<evidence type="ECO:0000256" key="8">
    <source>
        <dbReference type="ARBA" id="ARBA00022884"/>
    </source>
</evidence>
<evidence type="ECO:0000256" key="6">
    <source>
        <dbReference type="ARBA" id="ARBA00022833"/>
    </source>
</evidence>
<evidence type="ECO:0000256" key="4">
    <source>
        <dbReference type="ARBA" id="ARBA00022759"/>
    </source>
</evidence>
<dbReference type="GO" id="GO:0008270">
    <property type="term" value="F:zinc ion binding"/>
    <property type="evidence" value="ECO:0007669"/>
    <property type="project" value="InterPro"/>
</dbReference>
<evidence type="ECO:0000259" key="9">
    <source>
        <dbReference type="SMART" id="SM00849"/>
    </source>
</evidence>
<dbReference type="EMBL" id="CAEZYV010000020">
    <property type="protein sequence ID" value="CAB4731568.1"/>
    <property type="molecule type" value="Genomic_DNA"/>
</dbReference>
<dbReference type="SMART" id="SM00849">
    <property type="entry name" value="Lactamase_B"/>
    <property type="match status" value="1"/>
</dbReference>
<evidence type="ECO:0000256" key="7">
    <source>
        <dbReference type="ARBA" id="ARBA00022839"/>
    </source>
</evidence>
<dbReference type="CDD" id="cd07714">
    <property type="entry name" value="RNaseJ_MBL-fold"/>
    <property type="match status" value="1"/>
</dbReference>
<keyword evidence="8" id="KW-0694">RNA-binding</keyword>
<name>A0A6J6SA90_9ZZZZ</name>
<dbReference type="PANTHER" id="PTHR43694">
    <property type="entry name" value="RIBONUCLEASE J"/>
    <property type="match status" value="1"/>
</dbReference>
<keyword evidence="2" id="KW-0540">Nuclease</keyword>
<dbReference type="InterPro" id="IPR036866">
    <property type="entry name" value="RibonucZ/Hydroxyglut_hydro"/>
</dbReference>
<dbReference type="InterPro" id="IPR001279">
    <property type="entry name" value="Metallo-B-lactamas"/>
</dbReference>
<keyword evidence="7" id="KW-0269">Exonuclease</keyword>
<keyword evidence="5" id="KW-0378">Hydrolase</keyword>
<dbReference type="Gene3D" id="3.40.50.10710">
    <property type="entry name" value="Metallo-hydrolase/oxidoreductase"/>
    <property type="match status" value="1"/>
</dbReference>
<organism evidence="10">
    <name type="scientific">freshwater metagenome</name>
    <dbReference type="NCBI Taxonomy" id="449393"/>
    <lineage>
        <taxon>unclassified sequences</taxon>
        <taxon>metagenomes</taxon>
        <taxon>ecological metagenomes</taxon>
    </lineage>
</organism>
<gene>
    <name evidence="10" type="ORF">UFOPK2788_00224</name>
</gene>
<dbReference type="GO" id="GO:0004534">
    <property type="term" value="F:5'-3' RNA exonuclease activity"/>
    <property type="evidence" value="ECO:0007669"/>
    <property type="project" value="InterPro"/>
</dbReference>
<evidence type="ECO:0000256" key="1">
    <source>
        <dbReference type="ARBA" id="ARBA00022490"/>
    </source>
</evidence>
<dbReference type="Gene3D" id="3.60.15.10">
    <property type="entry name" value="Ribonuclease Z/Hydroxyacylglutathione hydrolase-like"/>
    <property type="match status" value="1"/>
</dbReference>
<protein>
    <submittedName>
        <fullName evidence="10">Unannotated protein</fullName>
    </submittedName>
</protein>
<feature type="domain" description="Metallo-beta-lactamase" evidence="9">
    <location>
        <begin position="31"/>
        <end position="225"/>
    </location>
</feature>
<dbReference type="Pfam" id="PF22505">
    <property type="entry name" value="RNase_J_b_CASP"/>
    <property type="match status" value="1"/>
</dbReference>
<dbReference type="InterPro" id="IPR004613">
    <property type="entry name" value="RNase_J"/>
</dbReference>
<dbReference type="InterPro" id="IPR041636">
    <property type="entry name" value="RNase_J_C"/>
</dbReference>
<dbReference type="Gene3D" id="3.10.20.580">
    <property type="match status" value="1"/>
</dbReference>
<dbReference type="GO" id="GO:0003723">
    <property type="term" value="F:RNA binding"/>
    <property type="evidence" value="ECO:0007669"/>
    <property type="project" value="UniProtKB-KW"/>
</dbReference>
<dbReference type="HAMAP" id="MF_01491">
    <property type="entry name" value="RNase_J_bact"/>
    <property type="match status" value="1"/>
</dbReference>
<dbReference type="GO" id="GO:0004521">
    <property type="term" value="F:RNA endonuclease activity"/>
    <property type="evidence" value="ECO:0007669"/>
    <property type="project" value="InterPro"/>
</dbReference>
<evidence type="ECO:0000256" key="3">
    <source>
        <dbReference type="ARBA" id="ARBA00022723"/>
    </source>
</evidence>
<keyword evidence="3" id="KW-0479">Metal-binding</keyword>
<dbReference type="AlphaFoldDB" id="A0A6J6SA90"/>
<dbReference type="Pfam" id="PF00753">
    <property type="entry name" value="Lactamase_B"/>
    <property type="match status" value="1"/>
</dbReference>
<dbReference type="SUPFAM" id="SSF56281">
    <property type="entry name" value="Metallo-hydrolase/oxidoreductase"/>
    <property type="match status" value="1"/>
</dbReference>
<evidence type="ECO:0000313" key="10">
    <source>
        <dbReference type="EMBL" id="CAB4731568.1"/>
    </source>
</evidence>
<dbReference type="InterPro" id="IPR055132">
    <property type="entry name" value="RNase_J_b_CASP"/>
</dbReference>
<keyword evidence="6" id="KW-0862">Zinc</keyword>
<dbReference type="InterPro" id="IPR011108">
    <property type="entry name" value="RMMBL"/>
</dbReference>
<dbReference type="InterPro" id="IPR042173">
    <property type="entry name" value="RNase_J_2"/>
</dbReference>
<keyword evidence="1" id="KW-0963">Cytoplasm</keyword>
<dbReference type="PANTHER" id="PTHR43694:SF1">
    <property type="entry name" value="RIBONUCLEASE J"/>
    <property type="match status" value="1"/>
</dbReference>
<dbReference type="InterPro" id="IPR030854">
    <property type="entry name" value="RNase_J_bac"/>
</dbReference>
<proteinExistence type="inferred from homology"/>